<gene>
    <name evidence="1" type="ORF">NX801_23405</name>
</gene>
<name>A0ABT2CMI6_9ACTN</name>
<dbReference type="GO" id="GO:0016787">
    <property type="term" value="F:hydrolase activity"/>
    <property type="evidence" value="ECO:0007669"/>
    <property type="project" value="UniProtKB-KW"/>
</dbReference>
<sequence>MQLAFLTSLFDRPGPWASVYLDTSQVDEAAGERRELQAREVCRALVDQGADRATGQAVYEALTSDPRPPGEQGRAVFAAHGEVVLDPPLAHRPLAPADVTWSALPRLGPLLDLSAQEPVALVAYVDRTGADLELRTPLGGRPAGQVKGRDWPVHRTASADWSERHFQAGVENTWEHNAAEIAGALAESEAETGADLIVLAGDTRERRSVHGRLPVDLQPLVVESEHGGRAAGASTRLLDEDVEAARQEHLRRTAETELDRFRSARSPRDGRPFAAEGIPALVEAAREHRIEELLIRTEGPDAHREVWVGAEPDQLAVRRSEAHYLGEREPVAARADDALLRSAVMAGAEVLRVRPETDDDVPVGGLGALLRWPYEEAESEAARELREG</sequence>
<keyword evidence="1" id="KW-0378">Hydrolase</keyword>
<protein>
    <submittedName>
        <fullName evidence="1">Vms1/Ankzf1 family peptidyl-tRNA hydrolase</fullName>
    </submittedName>
</protein>
<dbReference type="RefSeq" id="WP_258789841.1">
    <property type="nucleotide sequence ID" value="NZ_JANUGQ010000023.1"/>
</dbReference>
<accession>A0ABT2CMI6</accession>
<evidence type="ECO:0000313" key="2">
    <source>
        <dbReference type="Proteomes" id="UP001431313"/>
    </source>
</evidence>
<reference evidence="1" key="1">
    <citation type="submission" date="2022-08" db="EMBL/GenBank/DDBJ databases">
        <authorList>
            <person name="Somphong A."/>
            <person name="Phongsopitanun W."/>
        </authorList>
    </citation>
    <scope>NUCLEOTIDE SEQUENCE</scope>
    <source>
        <strain evidence="1">LP05-1</strain>
    </source>
</reference>
<dbReference type="InterPro" id="IPR040701">
    <property type="entry name" value="Bact_RF_family2"/>
</dbReference>
<evidence type="ECO:0000313" key="1">
    <source>
        <dbReference type="EMBL" id="MCS0638550.1"/>
    </source>
</evidence>
<dbReference type="EMBL" id="JANUGQ010000023">
    <property type="protein sequence ID" value="MCS0638550.1"/>
    <property type="molecule type" value="Genomic_DNA"/>
</dbReference>
<organism evidence="1 2">
    <name type="scientific">Streptomyces pyxinae</name>
    <dbReference type="NCBI Taxonomy" id="2970734"/>
    <lineage>
        <taxon>Bacteria</taxon>
        <taxon>Bacillati</taxon>
        <taxon>Actinomycetota</taxon>
        <taxon>Actinomycetes</taxon>
        <taxon>Kitasatosporales</taxon>
        <taxon>Streptomycetaceae</taxon>
        <taxon>Streptomyces</taxon>
    </lineage>
</organism>
<dbReference type="Pfam" id="PF18844">
    <property type="entry name" value="baeRF_family2"/>
    <property type="match status" value="1"/>
</dbReference>
<comment type="caution">
    <text evidence="1">The sequence shown here is derived from an EMBL/GenBank/DDBJ whole genome shotgun (WGS) entry which is preliminary data.</text>
</comment>
<keyword evidence="2" id="KW-1185">Reference proteome</keyword>
<dbReference type="Proteomes" id="UP001431313">
    <property type="component" value="Unassembled WGS sequence"/>
</dbReference>
<proteinExistence type="predicted"/>